<evidence type="ECO:0000256" key="2">
    <source>
        <dbReference type="ARBA" id="ARBA00022643"/>
    </source>
</evidence>
<evidence type="ECO:0000259" key="3">
    <source>
        <dbReference type="Pfam" id="PF03358"/>
    </source>
</evidence>
<dbReference type="RefSeq" id="WP_171593545.1">
    <property type="nucleotide sequence ID" value="NZ_RZNH01000001.1"/>
</dbReference>
<keyword evidence="5" id="KW-1185">Reference proteome</keyword>
<evidence type="ECO:0000313" key="5">
    <source>
        <dbReference type="Proteomes" id="UP000732105"/>
    </source>
</evidence>
<name>A0ABX1WQM1_9BACT</name>
<dbReference type="InterPro" id="IPR051796">
    <property type="entry name" value="ISF_SsuE-like"/>
</dbReference>
<sequence>MKVLVISCSPRAKSSSLALAQHSINALKENGIEVEIYHVRNKKHQVCAGCMACVNKHKCILKDDMIELHEKMKAADGILMVSPVYFYDVNAQCKIIIDRSYAVQPLNGNKLGASIITAGSLRHMGAINTISNFFLVQGIANLGFVSAYNTEQELSKGIESAKQLGIKMVEAIKLMQTSEETPFSMHNHYSYGTHTF</sequence>
<organism evidence="4 5">
    <name type="scientific">Marinifilum caeruleilacunae</name>
    <dbReference type="NCBI Taxonomy" id="2499076"/>
    <lineage>
        <taxon>Bacteria</taxon>
        <taxon>Pseudomonadati</taxon>
        <taxon>Bacteroidota</taxon>
        <taxon>Bacteroidia</taxon>
        <taxon>Marinilabiliales</taxon>
        <taxon>Marinifilaceae</taxon>
    </lineage>
</organism>
<comment type="caution">
    <text evidence="4">The sequence shown here is derived from an EMBL/GenBank/DDBJ whole genome shotgun (WGS) entry which is preliminary data.</text>
</comment>
<evidence type="ECO:0000313" key="4">
    <source>
        <dbReference type="EMBL" id="NOU58282.1"/>
    </source>
</evidence>
<reference evidence="4 5" key="1">
    <citation type="submission" date="2018-12" db="EMBL/GenBank/DDBJ databases">
        <title>Marinifilum JC070 sp. nov., a marine bacterium isolated from Yongle Blue Hole in the South China Sea.</title>
        <authorList>
            <person name="Fu T."/>
        </authorList>
    </citation>
    <scope>NUCLEOTIDE SEQUENCE [LARGE SCALE GENOMIC DNA]</scope>
    <source>
        <strain evidence="4 5">JC070</strain>
    </source>
</reference>
<gene>
    <name evidence="4" type="ORF">ELS83_00535</name>
</gene>
<dbReference type="Gene3D" id="3.40.50.360">
    <property type="match status" value="1"/>
</dbReference>
<dbReference type="Proteomes" id="UP000732105">
    <property type="component" value="Unassembled WGS sequence"/>
</dbReference>
<dbReference type="InterPro" id="IPR005025">
    <property type="entry name" value="FMN_Rdtase-like_dom"/>
</dbReference>
<dbReference type="PANTHER" id="PTHR43278:SF1">
    <property type="entry name" value="IRON-SULFUR FLAVOPROTEIN MJ1083"/>
    <property type="match status" value="1"/>
</dbReference>
<dbReference type="PANTHER" id="PTHR43278">
    <property type="entry name" value="NAD(P)H-DEPENDENT FMN-CONTAINING OXIDOREDUCTASE YWQN-RELATED"/>
    <property type="match status" value="1"/>
</dbReference>
<dbReference type="Pfam" id="PF03358">
    <property type="entry name" value="FMN_red"/>
    <property type="match status" value="1"/>
</dbReference>
<dbReference type="EMBL" id="RZNH01000001">
    <property type="protein sequence ID" value="NOU58282.1"/>
    <property type="molecule type" value="Genomic_DNA"/>
</dbReference>
<protein>
    <submittedName>
        <fullName evidence="4">Flavodoxin family protein</fullName>
    </submittedName>
</protein>
<feature type="domain" description="NADPH-dependent FMN reductase-like" evidence="3">
    <location>
        <begin position="1"/>
        <end position="126"/>
    </location>
</feature>
<accession>A0ABX1WQM1</accession>
<keyword evidence="2" id="KW-0288">FMN</keyword>
<dbReference type="InterPro" id="IPR029039">
    <property type="entry name" value="Flavoprotein-like_sf"/>
</dbReference>
<dbReference type="SUPFAM" id="SSF52218">
    <property type="entry name" value="Flavoproteins"/>
    <property type="match status" value="1"/>
</dbReference>
<evidence type="ECO:0000256" key="1">
    <source>
        <dbReference type="ARBA" id="ARBA00022630"/>
    </source>
</evidence>
<proteinExistence type="predicted"/>
<keyword evidence="1" id="KW-0285">Flavoprotein</keyword>